<evidence type="ECO:0000256" key="4">
    <source>
        <dbReference type="ARBA" id="ARBA00023172"/>
    </source>
</evidence>
<dbReference type="InterPro" id="IPR025399">
    <property type="entry name" value="DUF4372"/>
</dbReference>
<feature type="domain" description="DUF4372" evidence="6">
    <location>
        <begin position="5"/>
        <end position="77"/>
    </location>
</feature>
<evidence type="ECO:0000259" key="6">
    <source>
        <dbReference type="Pfam" id="PF14294"/>
    </source>
</evidence>
<dbReference type="GO" id="GO:0004803">
    <property type="term" value="F:transposase activity"/>
    <property type="evidence" value="ECO:0007669"/>
    <property type="project" value="InterPro"/>
</dbReference>
<dbReference type="OrthoDB" id="5411425at2"/>
<keyword evidence="4" id="KW-0233">DNA recombination</keyword>
<dbReference type="InterPro" id="IPR002559">
    <property type="entry name" value="Transposase_11"/>
</dbReference>
<feature type="domain" description="Transposase IS4-like" evidence="5">
    <location>
        <begin position="123"/>
        <end position="333"/>
    </location>
</feature>
<dbReference type="RefSeq" id="WP_073476828.1">
    <property type="nucleotide sequence ID" value="NZ_FQZU01000017.1"/>
</dbReference>
<dbReference type="InterPro" id="IPR047952">
    <property type="entry name" value="Transpos_IS4"/>
</dbReference>
<comment type="similarity">
    <text evidence="1">Belongs to the transposase 11 family.</text>
</comment>
<dbReference type="EMBL" id="FQZU01000017">
    <property type="protein sequence ID" value="SHK07476.1"/>
    <property type="molecule type" value="Genomic_DNA"/>
</dbReference>
<proteinExistence type="inferred from homology"/>
<dbReference type="STRING" id="1121393.SAMN02745216_02839"/>
<evidence type="ECO:0000313" key="8">
    <source>
        <dbReference type="Proteomes" id="UP000183994"/>
    </source>
</evidence>
<evidence type="ECO:0000256" key="3">
    <source>
        <dbReference type="ARBA" id="ARBA00023125"/>
    </source>
</evidence>
<dbReference type="Gene3D" id="3.90.350.10">
    <property type="entry name" value="Transposase Inhibitor Protein From Tn5, Chain A, domain 1"/>
    <property type="match status" value="1"/>
</dbReference>
<evidence type="ECO:0000259" key="5">
    <source>
        <dbReference type="Pfam" id="PF01609"/>
    </source>
</evidence>
<dbReference type="GO" id="GO:0006313">
    <property type="term" value="P:DNA transposition"/>
    <property type="evidence" value="ECO:0007669"/>
    <property type="project" value="InterPro"/>
</dbReference>
<dbReference type="PANTHER" id="PTHR33258:SF1">
    <property type="entry name" value="TRANSPOSASE INSL FOR INSERTION SEQUENCE ELEMENT IS186A-RELATED"/>
    <property type="match status" value="1"/>
</dbReference>
<reference evidence="8" key="1">
    <citation type="submission" date="2016-11" db="EMBL/GenBank/DDBJ databases">
        <authorList>
            <person name="Varghese N."/>
            <person name="Submissions S."/>
        </authorList>
    </citation>
    <scope>NUCLEOTIDE SEQUENCE [LARGE SCALE GENOMIC DNA]</scope>
    <source>
        <strain evidence="8">DSM 16219</strain>
    </source>
</reference>
<evidence type="ECO:0000313" key="7">
    <source>
        <dbReference type="EMBL" id="SHK07476.1"/>
    </source>
</evidence>
<sequence>MTVRHASLFSQLTSFFDKSRFQALVNRHGTEKYSKGFKSWDHFVAMLFSQMAQAKSLREISGGLACCLGKLRHLGMKSAPNKSTLSYANNHRSWELFQDIFYETLGLCRQMGLGKHKFRFKNKLLSLDSTTVSLCLSLFPWAKYRQTKGAVKIHMLLDHDGYLPCFVHISDGKTADITVARRLVLSPGSIIAMDKGYTDYKLYDHWSEQDIFFVTRLKNNAKYSVLREVEVPKNRNILSDQRIFLTGGSAQSQCDCLLRRVVVWDPEHDREIVLLTNHLDFGATTIAAIYKDRWQIELFFKALKQNLRIKTFVGTSENAMKIQIWTALTAMLLIKFLQFKSRMNWSLSNLVAFMRWNLFTYRDLWTWIDEPFDTPPPPPPPVQYGLPF</sequence>
<dbReference type="AlphaFoldDB" id="A0A1M6PHQ9"/>
<dbReference type="PANTHER" id="PTHR33258">
    <property type="entry name" value="TRANSPOSASE INSL FOR INSERTION SEQUENCE ELEMENT IS186A-RELATED"/>
    <property type="match status" value="1"/>
</dbReference>
<evidence type="ECO:0000256" key="2">
    <source>
        <dbReference type="ARBA" id="ARBA00022578"/>
    </source>
</evidence>
<dbReference type="SUPFAM" id="SSF53098">
    <property type="entry name" value="Ribonuclease H-like"/>
    <property type="match status" value="1"/>
</dbReference>
<keyword evidence="2" id="KW-0815">Transposition</keyword>
<evidence type="ECO:0000256" key="1">
    <source>
        <dbReference type="ARBA" id="ARBA00010075"/>
    </source>
</evidence>
<dbReference type="Pfam" id="PF01609">
    <property type="entry name" value="DDE_Tnp_1"/>
    <property type="match status" value="1"/>
</dbReference>
<dbReference type="NCBIfam" id="NF033592">
    <property type="entry name" value="transpos_IS4_1"/>
    <property type="match status" value="1"/>
</dbReference>
<protein>
    <submittedName>
        <fullName evidence="7">Transposase, IS4 family</fullName>
    </submittedName>
</protein>
<gene>
    <name evidence="7" type="ORF">SAMN02745216_02839</name>
</gene>
<keyword evidence="3" id="KW-0238">DNA-binding</keyword>
<name>A0A1M6PHQ9_9BACT</name>
<dbReference type="InterPro" id="IPR012337">
    <property type="entry name" value="RNaseH-like_sf"/>
</dbReference>
<dbReference type="Proteomes" id="UP000183994">
    <property type="component" value="Unassembled WGS sequence"/>
</dbReference>
<dbReference type="Pfam" id="PF14294">
    <property type="entry name" value="DUF4372"/>
    <property type="match status" value="1"/>
</dbReference>
<accession>A0A1M6PHQ9</accession>
<keyword evidence="8" id="KW-1185">Reference proteome</keyword>
<organism evidence="7 8">
    <name type="scientific">Desulfatibacillum alkenivorans DSM 16219</name>
    <dbReference type="NCBI Taxonomy" id="1121393"/>
    <lineage>
        <taxon>Bacteria</taxon>
        <taxon>Pseudomonadati</taxon>
        <taxon>Thermodesulfobacteriota</taxon>
        <taxon>Desulfobacteria</taxon>
        <taxon>Desulfobacterales</taxon>
        <taxon>Desulfatibacillaceae</taxon>
        <taxon>Desulfatibacillum</taxon>
    </lineage>
</organism>
<dbReference type="GO" id="GO:0003677">
    <property type="term" value="F:DNA binding"/>
    <property type="evidence" value="ECO:0007669"/>
    <property type="project" value="UniProtKB-KW"/>
</dbReference>